<comment type="caution">
    <text evidence="2">The sequence shown here is derived from an EMBL/GenBank/DDBJ whole genome shotgun (WGS) entry which is preliminary data.</text>
</comment>
<feature type="domain" description="Prolyl 4-hydroxylase alpha subunit Fe(2+) 2OG dioxygenase" evidence="1">
    <location>
        <begin position="96"/>
        <end position="191"/>
    </location>
</feature>
<evidence type="ECO:0000259" key="1">
    <source>
        <dbReference type="Pfam" id="PF13640"/>
    </source>
</evidence>
<sequence>MFDRIDAKADPFLHFTCPEFYTPDAAAVLLDWLKTTPQWKVRRTEYWEANAFFVTASGLSLQVQGLFSAQLIGAVKRRLESVYEVKLSPNIFIEAYRHEDGHQTVVHTDHRPEAVGEADYLTHRVITYLNDGWDESMGGRLRMFRQPAGDAEPVLARQYAPLHNTAASLAVSERSLHQVERMDHGRRYSLVWSFRTEDGRTQSPDARPNAFTS</sequence>
<reference evidence="2 3" key="1">
    <citation type="submission" date="2016-10" db="EMBL/GenBank/DDBJ databases">
        <title>Genome sequence of Streptomyces sp. MUSC 1.</title>
        <authorList>
            <person name="Lee L.-H."/>
            <person name="Ser H.-L."/>
            <person name="Law J.W.-F."/>
        </authorList>
    </citation>
    <scope>NUCLEOTIDE SEQUENCE [LARGE SCALE GENOMIC DNA]</scope>
    <source>
        <strain evidence="2 3">MUSC 1</strain>
    </source>
</reference>
<proteinExistence type="predicted"/>
<dbReference type="Proteomes" id="UP000179642">
    <property type="component" value="Unassembled WGS sequence"/>
</dbReference>
<dbReference type="EMBL" id="MLYO01000073">
    <property type="protein sequence ID" value="OIJ93608.1"/>
    <property type="molecule type" value="Genomic_DNA"/>
</dbReference>
<dbReference type="AlphaFoldDB" id="A0A1S2PIJ3"/>
<organism evidence="2 3">
    <name type="scientific">Streptomyces monashensis</name>
    <dbReference type="NCBI Taxonomy" id="1678012"/>
    <lineage>
        <taxon>Bacteria</taxon>
        <taxon>Bacillati</taxon>
        <taxon>Actinomycetota</taxon>
        <taxon>Actinomycetes</taxon>
        <taxon>Kitasatosporales</taxon>
        <taxon>Streptomycetaceae</taxon>
        <taxon>Streptomyces</taxon>
    </lineage>
</organism>
<accession>A0A1S2PIJ3</accession>
<keyword evidence="3" id="KW-1185">Reference proteome</keyword>
<name>A0A1S2PIJ3_9ACTN</name>
<evidence type="ECO:0000313" key="3">
    <source>
        <dbReference type="Proteomes" id="UP000179642"/>
    </source>
</evidence>
<protein>
    <recommendedName>
        <fullName evidence="1">Prolyl 4-hydroxylase alpha subunit Fe(2+) 2OG dioxygenase domain-containing protein</fullName>
    </recommendedName>
</protein>
<evidence type="ECO:0000313" key="2">
    <source>
        <dbReference type="EMBL" id="OIJ93608.1"/>
    </source>
</evidence>
<dbReference type="Pfam" id="PF13640">
    <property type="entry name" value="2OG-FeII_Oxy_3"/>
    <property type="match status" value="1"/>
</dbReference>
<gene>
    <name evidence="2" type="ORF">BIV23_37285</name>
</gene>
<dbReference type="Gene3D" id="2.60.120.620">
    <property type="entry name" value="q2cbj1_9rhob like domain"/>
    <property type="match status" value="1"/>
</dbReference>
<dbReference type="InterPro" id="IPR044862">
    <property type="entry name" value="Pro_4_hyd_alph_FE2OG_OXY"/>
</dbReference>